<proteinExistence type="predicted"/>
<reference evidence="1 2" key="1">
    <citation type="submission" date="2018-06" db="EMBL/GenBank/DDBJ databases">
        <authorList>
            <consortium name="Pathogen Informatics"/>
            <person name="Doyle S."/>
        </authorList>
    </citation>
    <scope>NUCLEOTIDE SEQUENCE [LARGE SCALE GENOMIC DNA]</scope>
    <source>
        <strain evidence="1 2">NCTC9601</strain>
    </source>
</reference>
<evidence type="ECO:0000313" key="1">
    <source>
        <dbReference type="EMBL" id="SQC18283.1"/>
    </source>
</evidence>
<dbReference type="AlphaFoldDB" id="A0A2X3CYS0"/>
<name>A0A2X3CYS0_KLEPN</name>
<accession>A0A2X3CYS0</accession>
<gene>
    <name evidence="1" type="ORF">NCTC9601_05224</name>
</gene>
<sequence>MFNLRGIAGDSPFSIQQEAELMIGHVISHGCLNGTFRRIGITRFHHFNGERNVCCTRRDINIRTLFVILHHIARFVEKGHSDAGCRLISCLVF</sequence>
<protein>
    <submittedName>
        <fullName evidence="1">Uncharacterized protein</fullName>
    </submittedName>
</protein>
<dbReference type="Proteomes" id="UP000251123">
    <property type="component" value="Unassembled WGS sequence"/>
</dbReference>
<evidence type="ECO:0000313" key="2">
    <source>
        <dbReference type="Proteomes" id="UP000251123"/>
    </source>
</evidence>
<dbReference type="EMBL" id="UASN01000022">
    <property type="protein sequence ID" value="SQC18283.1"/>
    <property type="molecule type" value="Genomic_DNA"/>
</dbReference>
<organism evidence="1 2">
    <name type="scientific">Klebsiella pneumoniae</name>
    <dbReference type="NCBI Taxonomy" id="573"/>
    <lineage>
        <taxon>Bacteria</taxon>
        <taxon>Pseudomonadati</taxon>
        <taxon>Pseudomonadota</taxon>
        <taxon>Gammaproteobacteria</taxon>
        <taxon>Enterobacterales</taxon>
        <taxon>Enterobacteriaceae</taxon>
        <taxon>Klebsiella/Raoultella group</taxon>
        <taxon>Klebsiella</taxon>
        <taxon>Klebsiella pneumoniae complex</taxon>
    </lineage>
</organism>